<sequence>MCPRAAVPIVEHQLVTETFITACANGDLRALTAILDSAVWGVGTIVGDGALPPQISHGSKDVAVNLLRYLGQGATLVSGPAGQPTVLAFMDRRFFAVLVFTLRDNMILKIEAAVDPSAALPR</sequence>
<organism evidence="1 2">
    <name type="scientific">Mycobacterium gallinarum</name>
    <dbReference type="NCBI Taxonomy" id="39689"/>
    <lineage>
        <taxon>Bacteria</taxon>
        <taxon>Bacillati</taxon>
        <taxon>Actinomycetota</taxon>
        <taxon>Actinomycetes</taxon>
        <taxon>Mycobacteriales</taxon>
        <taxon>Mycobacteriaceae</taxon>
        <taxon>Mycobacterium</taxon>
    </lineage>
</organism>
<dbReference type="AlphaFoldDB" id="A0A9W4FDK7"/>
<dbReference type="KEGG" id="mgau:MGALJ_07440"/>
<gene>
    <name evidence="1" type="ORF">MGALJ_07440</name>
</gene>
<keyword evidence="2" id="KW-1185">Reference proteome</keyword>
<accession>A0A9W4FDK7</accession>
<evidence type="ECO:0000313" key="2">
    <source>
        <dbReference type="Proteomes" id="UP000465785"/>
    </source>
</evidence>
<proteinExistence type="predicted"/>
<name>A0A9W4FDK7_9MYCO</name>
<reference evidence="1 2" key="1">
    <citation type="journal article" date="2019" name="Emerg. Microbes Infect.">
        <title>Comprehensive subspecies identification of 175 nontuberculous mycobacteria species based on 7547 genomic profiles.</title>
        <authorList>
            <person name="Matsumoto Y."/>
            <person name="Kinjo T."/>
            <person name="Motooka D."/>
            <person name="Nabeya D."/>
            <person name="Jung N."/>
            <person name="Uechi K."/>
            <person name="Horii T."/>
            <person name="Iida T."/>
            <person name="Fujita J."/>
            <person name="Nakamura S."/>
        </authorList>
    </citation>
    <scope>NUCLEOTIDE SEQUENCE [LARGE SCALE GENOMIC DNA]</scope>
    <source>
        <strain evidence="1 2">JCM 6399</strain>
    </source>
</reference>
<protein>
    <submittedName>
        <fullName evidence="1">Uncharacterized protein</fullName>
    </submittedName>
</protein>
<evidence type="ECO:0000313" key="1">
    <source>
        <dbReference type="EMBL" id="BBY91075.1"/>
    </source>
</evidence>
<dbReference type="EMBL" id="AP022601">
    <property type="protein sequence ID" value="BBY91075.1"/>
    <property type="molecule type" value="Genomic_DNA"/>
</dbReference>
<dbReference type="Proteomes" id="UP000465785">
    <property type="component" value="Chromosome"/>
</dbReference>